<evidence type="ECO:0000313" key="2">
    <source>
        <dbReference type="Proteomes" id="UP000663844"/>
    </source>
</evidence>
<accession>A0A819YNY6</accession>
<protein>
    <submittedName>
        <fullName evidence="1">Uncharacterized protein</fullName>
    </submittedName>
</protein>
<reference evidence="1" key="1">
    <citation type="submission" date="2021-02" db="EMBL/GenBank/DDBJ databases">
        <authorList>
            <person name="Nowell W R."/>
        </authorList>
    </citation>
    <scope>NUCLEOTIDE SEQUENCE</scope>
</reference>
<dbReference type="EMBL" id="CAJOAZ010007191">
    <property type="protein sequence ID" value="CAF4156491.1"/>
    <property type="molecule type" value="Genomic_DNA"/>
</dbReference>
<name>A0A819YNY6_9BILA</name>
<dbReference type="AlphaFoldDB" id="A0A819YNY6"/>
<organism evidence="1 2">
    <name type="scientific">Adineta steineri</name>
    <dbReference type="NCBI Taxonomy" id="433720"/>
    <lineage>
        <taxon>Eukaryota</taxon>
        <taxon>Metazoa</taxon>
        <taxon>Spiralia</taxon>
        <taxon>Gnathifera</taxon>
        <taxon>Rotifera</taxon>
        <taxon>Eurotatoria</taxon>
        <taxon>Bdelloidea</taxon>
        <taxon>Adinetida</taxon>
        <taxon>Adinetidae</taxon>
        <taxon>Adineta</taxon>
    </lineage>
</organism>
<dbReference type="Proteomes" id="UP000663844">
    <property type="component" value="Unassembled WGS sequence"/>
</dbReference>
<sequence>KVQQQTEESSKIKHYVCQHSGCNNRCDGNCRCRRARYHGDDAYQSSARRYRDLGYGYCRLNNSAYYTRYGDPRDAIYADIDARLYDDLYGDISGGRYDDIDAIRVERGTCEKCGLDSFDLGSSGGLDSLINGIADGAGDRRLLVNNGRGALKCKQCSHIYCYDCCFKDN</sequence>
<proteinExistence type="predicted"/>
<evidence type="ECO:0000313" key="1">
    <source>
        <dbReference type="EMBL" id="CAF4156491.1"/>
    </source>
</evidence>
<gene>
    <name evidence="1" type="ORF">OXD698_LOCUS38367</name>
</gene>
<comment type="caution">
    <text evidence="1">The sequence shown here is derived from an EMBL/GenBank/DDBJ whole genome shotgun (WGS) entry which is preliminary data.</text>
</comment>
<feature type="non-terminal residue" evidence="1">
    <location>
        <position position="1"/>
    </location>
</feature>